<name>A0A3N4IWJ0_9PEZI</name>
<dbReference type="AlphaFoldDB" id="A0A3N4IWJ0"/>
<evidence type="ECO:0000313" key="3">
    <source>
        <dbReference type="EMBL" id="RPA90185.1"/>
    </source>
</evidence>
<keyword evidence="2" id="KW-0812">Transmembrane</keyword>
<organism evidence="3 4">
    <name type="scientific">Choiromyces venosus 120613-1</name>
    <dbReference type="NCBI Taxonomy" id="1336337"/>
    <lineage>
        <taxon>Eukaryota</taxon>
        <taxon>Fungi</taxon>
        <taxon>Dikarya</taxon>
        <taxon>Ascomycota</taxon>
        <taxon>Pezizomycotina</taxon>
        <taxon>Pezizomycetes</taxon>
        <taxon>Pezizales</taxon>
        <taxon>Tuberaceae</taxon>
        <taxon>Choiromyces</taxon>
    </lineage>
</organism>
<feature type="transmembrane region" description="Helical" evidence="2">
    <location>
        <begin position="34"/>
        <end position="55"/>
    </location>
</feature>
<evidence type="ECO:0000256" key="2">
    <source>
        <dbReference type="SAM" id="Phobius"/>
    </source>
</evidence>
<keyword evidence="2" id="KW-1133">Transmembrane helix</keyword>
<gene>
    <name evidence="3" type="ORF">L873DRAFT_474009</name>
</gene>
<protein>
    <submittedName>
        <fullName evidence="3">Uncharacterized protein</fullName>
    </submittedName>
</protein>
<reference evidence="3 4" key="1">
    <citation type="journal article" date="2018" name="Nat. Ecol. Evol.">
        <title>Pezizomycetes genomes reveal the molecular basis of ectomycorrhizal truffle lifestyle.</title>
        <authorList>
            <person name="Murat C."/>
            <person name="Payen T."/>
            <person name="Noel B."/>
            <person name="Kuo A."/>
            <person name="Morin E."/>
            <person name="Chen J."/>
            <person name="Kohler A."/>
            <person name="Krizsan K."/>
            <person name="Balestrini R."/>
            <person name="Da Silva C."/>
            <person name="Montanini B."/>
            <person name="Hainaut M."/>
            <person name="Levati E."/>
            <person name="Barry K.W."/>
            <person name="Belfiori B."/>
            <person name="Cichocki N."/>
            <person name="Clum A."/>
            <person name="Dockter R.B."/>
            <person name="Fauchery L."/>
            <person name="Guy J."/>
            <person name="Iotti M."/>
            <person name="Le Tacon F."/>
            <person name="Lindquist E.A."/>
            <person name="Lipzen A."/>
            <person name="Malagnac F."/>
            <person name="Mello A."/>
            <person name="Molinier V."/>
            <person name="Miyauchi S."/>
            <person name="Poulain J."/>
            <person name="Riccioni C."/>
            <person name="Rubini A."/>
            <person name="Sitrit Y."/>
            <person name="Splivallo R."/>
            <person name="Traeger S."/>
            <person name="Wang M."/>
            <person name="Zifcakova L."/>
            <person name="Wipf D."/>
            <person name="Zambonelli A."/>
            <person name="Paolocci F."/>
            <person name="Nowrousian M."/>
            <person name="Ottonello S."/>
            <person name="Baldrian P."/>
            <person name="Spatafora J.W."/>
            <person name="Henrissat B."/>
            <person name="Nagy L.G."/>
            <person name="Aury J.M."/>
            <person name="Wincker P."/>
            <person name="Grigoriev I.V."/>
            <person name="Bonfante P."/>
            <person name="Martin F.M."/>
        </authorList>
    </citation>
    <scope>NUCLEOTIDE SEQUENCE [LARGE SCALE GENOMIC DNA]</scope>
    <source>
        <strain evidence="3 4">120613-1</strain>
    </source>
</reference>
<feature type="region of interest" description="Disordered" evidence="1">
    <location>
        <begin position="123"/>
        <end position="147"/>
    </location>
</feature>
<dbReference type="EMBL" id="ML120535">
    <property type="protein sequence ID" value="RPA90185.1"/>
    <property type="molecule type" value="Genomic_DNA"/>
</dbReference>
<proteinExistence type="predicted"/>
<keyword evidence="4" id="KW-1185">Reference proteome</keyword>
<accession>A0A3N4IWJ0</accession>
<evidence type="ECO:0000256" key="1">
    <source>
        <dbReference type="SAM" id="MobiDB-lite"/>
    </source>
</evidence>
<keyword evidence="2" id="KW-0472">Membrane</keyword>
<evidence type="ECO:0000313" key="4">
    <source>
        <dbReference type="Proteomes" id="UP000276215"/>
    </source>
</evidence>
<dbReference type="Proteomes" id="UP000276215">
    <property type="component" value="Unassembled WGS sequence"/>
</dbReference>
<sequence length="164" mass="17798">MTLSRNHSAGQPSPEYNPTANHLLRGMGNRFNQAITILSLVVGFFCSSIIGHYSLRIGYIAIMSEVTLLTVQSGDSIAIFSDAVHRELVFSSNLQASTDSAPWKVEYLQGWSYLSFGNLSVPNSPVRPSSPKDGTDSIIEGGPQDRRQGPIGVLVNILTAANYR</sequence>